<dbReference type="Proteomes" id="UP001607302">
    <property type="component" value="Unassembled WGS sequence"/>
</dbReference>
<dbReference type="AlphaFoldDB" id="A0ABD2ACQ3"/>
<reference evidence="1 2" key="1">
    <citation type="journal article" date="2024" name="Ann. Entomol. Soc. Am.">
        <title>Genomic analyses of the southern and eastern yellowjacket wasps (Hymenoptera: Vespidae) reveal evolutionary signatures of social life.</title>
        <authorList>
            <person name="Catto M.A."/>
            <person name="Caine P.B."/>
            <person name="Orr S.E."/>
            <person name="Hunt B.G."/>
            <person name="Goodisman M.A.D."/>
        </authorList>
    </citation>
    <scope>NUCLEOTIDE SEQUENCE [LARGE SCALE GENOMIC DNA]</scope>
    <source>
        <strain evidence="1">233</strain>
        <tissue evidence="1">Head and thorax</tissue>
    </source>
</reference>
<comment type="caution">
    <text evidence="1">The sequence shown here is derived from an EMBL/GenBank/DDBJ whole genome shotgun (WGS) entry which is preliminary data.</text>
</comment>
<evidence type="ECO:0000313" key="1">
    <source>
        <dbReference type="EMBL" id="KAL2718305.1"/>
    </source>
</evidence>
<organism evidence="1 2">
    <name type="scientific">Vespula squamosa</name>
    <name type="common">Southern yellow jacket</name>
    <name type="synonym">Wasp</name>
    <dbReference type="NCBI Taxonomy" id="30214"/>
    <lineage>
        <taxon>Eukaryota</taxon>
        <taxon>Metazoa</taxon>
        <taxon>Ecdysozoa</taxon>
        <taxon>Arthropoda</taxon>
        <taxon>Hexapoda</taxon>
        <taxon>Insecta</taxon>
        <taxon>Pterygota</taxon>
        <taxon>Neoptera</taxon>
        <taxon>Endopterygota</taxon>
        <taxon>Hymenoptera</taxon>
        <taxon>Apocrita</taxon>
        <taxon>Aculeata</taxon>
        <taxon>Vespoidea</taxon>
        <taxon>Vespidae</taxon>
        <taxon>Vespinae</taxon>
        <taxon>Vespula</taxon>
    </lineage>
</organism>
<accession>A0ABD2ACQ3</accession>
<evidence type="ECO:0000313" key="2">
    <source>
        <dbReference type="Proteomes" id="UP001607302"/>
    </source>
</evidence>
<name>A0ABD2ACQ3_VESSQ</name>
<dbReference type="EMBL" id="JAUDFV010000152">
    <property type="protein sequence ID" value="KAL2718305.1"/>
    <property type="molecule type" value="Genomic_DNA"/>
</dbReference>
<gene>
    <name evidence="1" type="ORF">V1478_012181</name>
</gene>
<keyword evidence="2" id="KW-1185">Reference proteome</keyword>
<sequence length="91" mass="10517">MDQEKIMFEYKSISKRCDNEEGKKNGRYGQEEGVGRKGIATTVSVQCQYEKLKIILCNFIISNEKMFRYNESDEGQYIVSLLSDTLLCKTT</sequence>
<protein>
    <submittedName>
        <fullName evidence="1">Uncharacterized protein</fullName>
    </submittedName>
</protein>
<proteinExistence type="predicted"/>